<dbReference type="AlphaFoldDB" id="A0A4U2ZE52"/>
<dbReference type="RefSeq" id="WP_107896734.1">
    <property type="nucleotide sequence ID" value="NZ_PYWM01000024.1"/>
</dbReference>
<organism evidence="1 2">
    <name type="scientific">Lysinibacillus mangiferihumi</name>
    <dbReference type="NCBI Taxonomy" id="1130819"/>
    <lineage>
        <taxon>Bacteria</taxon>
        <taxon>Bacillati</taxon>
        <taxon>Bacillota</taxon>
        <taxon>Bacilli</taxon>
        <taxon>Bacillales</taxon>
        <taxon>Bacillaceae</taxon>
        <taxon>Lysinibacillus</taxon>
    </lineage>
</organism>
<name>A0A4U2ZE52_9BACI</name>
<evidence type="ECO:0000313" key="1">
    <source>
        <dbReference type="EMBL" id="TKI72654.1"/>
    </source>
</evidence>
<gene>
    <name evidence="1" type="ORF">FC756_00900</name>
</gene>
<dbReference type="EMBL" id="SZPU01000002">
    <property type="protein sequence ID" value="TKI72654.1"/>
    <property type="molecule type" value="Genomic_DNA"/>
</dbReference>
<accession>A0A4U2ZE52</accession>
<evidence type="ECO:0000313" key="2">
    <source>
        <dbReference type="Proteomes" id="UP000308744"/>
    </source>
</evidence>
<sequence length="100" mass="11559">MQVHERLINLLFQTLLSHVRKGRFLIDGTERNIEIFRTERLGNTLRVMFYLNDYHGHVTYAALLDNQGEILVDGPTNFYKEHTGFMYVFDIPITVEGGGA</sequence>
<protein>
    <submittedName>
        <fullName evidence="1">Uncharacterized protein</fullName>
    </submittedName>
</protein>
<proteinExistence type="predicted"/>
<dbReference type="Proteomes" id="UP000308744">
    <property type="component" value="Unassembled WGS sequence"/>
</dbReference>
<reference evidence="1 2" key="1">
    <citation type="submission" date="2019-04" db="EMBL/GenBank/DDBJ databases">
        <title>Lysinibacillus genome sequencing.</title>
        <authorList>
            <person name="Dunlap C."/>
        </authorList>
    </citation>
    <scope>NUCLEOTIDE SEQUENCE [LARGE SCALE GENOMIC DNA]</scope>
    <source>
        <strain evidence="1 2">CCTCC AB 2010389</strain>
    </source>
</reference>
<comment type="caution">
    <text evidence="1">The sequence shown here is derived from an EMBL/GenBank/DDBJ whole genome shotgun (WGS) entry which is preliminary data.</text>
</comment>
<keyword evidence="2" id="KW-1185">Reference proteome</keyword>